<dbReference type="InterPro" id="IPR007219">
    <property type="entry name" value="XnlR_reg_dom"/>
</dbReference>
<gene>
    <name evidence="4" type="ORF">CC1G_04555</name>
</gene>
<dbReference type="OMA" id="ERPERRM"/>
<dbReference type="RefSeq" id="XP_001830122.2">
    <property type="nucleotide sequence ID" value="XM_001830070.2"/>
</dbReference>
<feature type="compositionally biased region" description="Basic residues" evidence="2">
    <location>
        <begin position="143"/>
        <end position="153"/>
    </location>
</feature>
<dbReference type="CDD" id="cd12148">
    <property type="entry name" value="fungal_TF_MHR"/>
    <property type="match status" value="1"/>
</dbReference>
<feature type="region of interest" description="Disordered" evidence="2">
    <location>
        <begin position="56"/>
        <end position="216"/>
    </location>
</feature>
<evidence type="ECO:0000313" key="4">
    <source>
        <dbReference type="EMBL" id="EAU91787.2"/>
    </source>
</evidence>
<sequence>MARGHGTTSAQTAFRQKSNVPISTHREASKPRGPPKAYVTGLEDRVEELEALLAQIRPNTDFSDELGPPIVRDSWKNPEDRSRPASSSPVPPQPSHSPPSRQSPASSPPAASPLPPLMIPFHRPNRESSDTHSVSSRTTHLIFKPRRGLKKSKSNASSVYTVSSNSGSSAITASPEYRSPSSYPSSSESEDTFEEGSSSGPEELLESSAGGRTRLGLKMNETPAVENNRILFHGRSSTAGLVETTRKFKHMHMQEAMKMDIAEDEPLRESVKKEEVDSKGKETKVKVQGPDNSRVAMTRRPTYWQTPPWELKYQALHGSSPLTSIPHILAGFPPPDLCLTLIKLYFFHSNNHYPLLHRPTFDRQWEEKLYERNVWFASVCLFIFAVASRWCEDERVLEESLSEREARELGKGEAPDPNCKDWTRAGWKYFEYGAEIHRIGRSLFYPASLFEVQSFTLMGMFLRGTRYAPAAWSVVSIGLRKAIDVGAHRKSVYQQKHNADDELWKRAFWHLVVFDRIGGVILGRGIGLSEEDFDAELPLEVDDQFWNGTWKQPPDVPARVASFNQLIKLTQIIAFTSKTVYGINKPKIFRHLIEGDWRVEVIQQLSTALKEWREAVPPHLQWSDQITDPVFFTQSAMLYTTYHLITMLIFRPFIPMPPLLPPSLQRDSKVKESASSPPSPFPFPALKNCISSACACARIVEVQFRKRSWDYIHIPGFVNTAFTCAGVLLLAVWDLKAQQKVLIKVKQAGVISSPQEGGLGDPSTTGADEKVDGLLLALNEKMEGLAADAKMLLSAIEWVQDRWELAQSFASRLKESLPSEEDLRCNPEAEAGRDTLTIVKQLSFQDLRRQRLQEQQEKKPQRKQSHPLDLGSVTGERWTTPPGRDTDGQSSRGSVHRHSVPLPEGSPMGVGAVDVNRFLQDHYPDLHTFADEEFDPSSQDGSIQLPTIPFRVTPPDPGRMEQGQAGPSNGVHHPSRQAHYNTPHQQYHEDHRMGSHTHPQSSDATSYSFQQPVPVRRHTAGLSVPGHEAAMKRPSADDLLSLGTRRESASTSSHHHLTQSPHPMHSPWSLDRATTVPINRPVSSLDGYMHDRRQTLAMSHERGGHFDASGHVAYQDKYHYSQEPVHHHHQQHTPPSHSWTHPSPVQAPPFAPDGQYSHWGQRHDNFAQQQQHVNQHQHSYAPTHHQQQQQQVRSGHPDLVVRNISHRHSYADLRQFAPGPSFG</sequence>
<evidence type="ECO:0000259" key="3">
    <source>
        <dbReference type="SMART" id="SM00906"/>
    </source>
</evidence>
<evidence type="ECO:0000256" key="2">
    <source>
        <dbReference type="SAM" id="MobiDB-lite"/>
    </source>
</evidence>
<feature type="region of interest" description="Disordered" evidence="2">
    <location>
        <begin position="986"/>
        <end position="1011"/>
    </location>
</feature>
<dbReference type="GO" id="GO:0008270">
    <property type="term" value="F:zinc ion binding"/>
    <property type="evidence" value="ECO:0007669"/>
    <property type="project" value="InterPro"/>
</dbReference>
<comment type="caution">
    <text evidence="4">The sequence shown here is derived from an EMBL/GenBank/DDBJ whole genome shotgun (WGS) entry which is preliminary data.</text>
</comment>
<feature type="region of interest" description="Disordered" evidence="2">
    <location>
        <begin position="1043"/>
        <end position="1067"/>
    </location>
</feature>
<feature type="compositionally biased region" description="Basic and acidic residues" evidence="2">
    <location>
        <begin position="73"/>
        <end position="83"/>
    </location>
</feature>
<dbReference type="GO" id="GO:0006351">
    <property type="term" value="P:DNA-templated transcription"/>
    <property type="evidence" value="ECO:0007669"/>
    <property type="project" value="InterPro"/>
</dbReference>
<feature type="region of interest" description="Disordered" evidence="2">
    <location>
        <begin position="1"/>
        <end position="42"/>
    </location>
</feature>
<reference evidence="4 5" key="1">
    <citation type="journal article" date="2010" name="Proc. Natl. Acad. Sci. U.S.A.">
        <title>Insights into evolution of multicellular fungi from the assembled chromosomes of the mushroom Coprinopsis cinerea (Coprinus cinereus).</title>
        <authorList>
            <person name="Stajich J.E."/>
            <person name="Wilke S.K."/>
            <person name="Ahren D."/>
            <person name="Au C.H."/>
            <person name="Birren B.W."/>
            <person name="Borodovsky M."/>
            <person name="Burns C."/>
            <person name="Canback B."/>
            <person name="Casselton L.A."/>
            <person name="Cheng C.K."/>
            <person name="Deng J."/>
            <person name="Dietrich F.S."/>
            <person name="Fargo D.C."/>
            <person name="Farman M.L."/>
            <person name="Gathman A.C."/>
            <person name="Goldberg J."/>
            <person name="Guigo R."/>
            <person name="Hoegger P.J."/>
            <person name="Hooker J.B."/>
            <person name="Huggins A."/>
            <person name="James T.Y."/>
            <person name="Kamada T."/>
            <person name="Kilaru S."/>
            <person name="Kodira C."/>
            <person name="Kues U."/>
            <person name="Kupfer D."/>
            <person name="Kwan H.S."/>
            <person name="Lomsadze A."/>
            <person name="Li W."/>
            <person name="Lilly W.W."/>
            <person name="Ma L.J."/>
            <person name="Mackey A.J."/>
            <person name="Manning G."/>
            <person name="Martin F."/>
            <person name="Muraguchi H."/>
            <person name="Natvig D.O."/>
            <person name="Palmerini H."/>
            <person name="Ramesh M.A."/>
            <person name="Rehmeyer C.J."/>
            <person name="Roe B.A."/>
            <person name="Shenoy N."/>
            <person name="Stanke M."/>
            <person name="Ter-Hovhannisyan V."/>
            <person name="Tunlid A."/>
            <person name="Velagapudi R."/>
            <person name="Vision T.J."/>
            <person name="Zeng Q."/>
            <person name="Zolan M.E."/>
            <person name="Pukkila P.J."/>
        </authorList>
    </citation>
    <scope>NUCLEOTIDE SEQUENCE [LARGE SCALE GENOMIC DNA]</scope>
    <source>
        <strain evidence="5">Okayama-7 / 130 / ATCC MYA-4618 / FGSC 9003</strain>
    </source>
</reference>
<feature type="compositionally biased region" description="Basic and acidic residues" evidence="2">
    <location>
        <begin position="266"/>
        <end position="285"/>
    </location>
</feature>
<keyword evidence="5" id="KW-1185">Reference proteome</keyword>
<dbReference type="CDD" id="cd14654">
    <property type="entry name" value="ZIP_Gal4"/>
    <property type="match status" value="1"/>
</dbReference>
<feature type="compositionally biased region" description="Low complexity" evidence="2">
    <location>
        <begin position="154"/>
        <end position="187"/>
    </location>
</feature>
<dbReference type="PANTHER" id="PTHR46910:SF38">
    <property type="entry name" value="ZN(2)-C6 FUNGAL-TYPE DOMAIN-CONTAINING PROTEIN"/>
    <property type="match status" value="1"/>
</dbReference>
<evidence type="ECO:0000256" key="1">
    <source>
        <dbReference type="ARBA" id="ARBA00023242"/>
    </source>
</evidence>
<feature type="region of interest" description="Disordered" evidence="2">
    <location>
        <begin position="851"/>
        <end position="909"/>
    </location>
</feature>
<dbReference type="OrthoDB" id="4456959at2759"/>
<feature type="domain" description="Xylanolytic transcriptional activator regulatory" evidence="3">
    <location>
        <begin position="471"/>
        <end position="544"/>
    </location>
</feature>
<feature type="compositionally biased region" description="Pro residues" evidence="2">
    <location>
        <begin position="106"/>
        <end position="118"/>
    </location>
</feature>
<feature type="compositionally biased region" description="Low complexity" evidence="2">
    <location>
        <begin position="1132"/>
        <end position="1144"/>
    </location>
</feature>
<dbReference type="VEuPathDB" id="FungiDB:CC1G_04555"/>
<name>A8N5H7_COPC7</name>
<dbReference type="EMBL" id="AACS02000003">
    <property type="protein sequence ID" value="EAU91787.2"/>
    <property type="molecule type" value="Genomic_DNA"/>
</dbReference>
<keyword evidence="1" id="KW-0539">Nucleus</keyword>
<feature type="compositionally biased region" description="Polar residues" evidence="2">
    <location>
        <begin position="997"/>
        <end position="1011"/>
    </location>
</feature>
<dbReference type="GeneID" id="6006560"/>
<evidence type="ECO:0000313" key="5">
    <source>
        <dbReference type="Proteomes" id="UP000001861"/>
    </source>
</evidence>
<feature type="region of interest" description="Disordered" evidence="2">
    <location>
        <begin position="266"/>
        <end position="291"/>
    </location>
</feature>
<dbReference type="InterPro" id="IPR005600">
    <property type="entry name" value="Gal4_dimer_dom"/>
</dbReference>
<dbReference type="SMART" id="SM00906">
    <property type="entry name" value="Fungal_trans"/>
    <property type="match status" value="1"/>
</dbReference>
<dbReference type="AlphaFoldDB" id="A8N5H7"/>
<dbReference type="PANTHER" id="PTHR46910">
    <property type="entry name" value="TRANSCRIPTION FACTOR PDR1"/>
    <property type="match status" value="1"/>
</dbReference>
<feature type="compositionally biased region" description="Low complexity" evidence="2">
    <location>
        <begin position="195"/>
        <end position="211"/>
    </location>
</feature>
<feature type="compositionally biased region" description="Polar residues" evidence="2">
    <location>
        <begin position="1"/>
        <end position="22"/>
    </location>
</feature>
<dbReference type="eggNOG" id="ENOG502QSY2">
    <property type="taxonomic scope" value="Eukaryota"/>
</dbReference>
<accession>A8N5H7</accession>
<proteinExistence type="predicted"/>
<organism evidence="4 5">
    <name type="scientific">Coprinopsis cinerea (strain Okayama-7 / 130 / ATCC MYA-4618 / FGSC 9003)</name>
    <name type="common">Inky cap fungus</name>
    <name type="synonym">Hormographiella aspergillata</name>
    <dbReference type="NCBI Taxonomy" id="240176"/>
    <lineage>
        <taxon>Eukaryota</taxon>
        <taxon>Fungi</taxon>
        <taxon>Dikarya</taxon>
        <taxon>Basidiomycota</taxon>
        <taxon>Agaricomycotina</taxon>
        <taxon>Agaricomycetes</taxon>
        <taxon>Agaricomycetidae</taxon>
        <taxon>Agaricales</taxon>
        <taxon>Agaricineae</taxon>
        <taxon>Psathyrellaceae</taxon>
        <taxon>Coprinopsis</taxon>
    </lineage>
</organism>
<dbReference type="InParanoid" id="A8N5H7"/>
<dbReference type="GO" id="GO:0003700">
    <property type="term" value="F:DNA-binding transcription factor activity"/>
    <property type="evidence" value="ECO:0007669"/>
    <property type="project" value="InterPro"/>
</dbReference>
<feature type="region of interest" description="Disordered" evidence="2">
    <location>
        <begin position="1123"/>
        <end position="1195"/>
    </location>
</feature>
<feature type="compositionally biased region" description="Low complexity" evidence="2">
    <location>
        <begin position="1168"/>
        <end position="1178"/>
    </location>
</feature>
<dbReference type="GO" id="GO:0003677">
    <property type="term" value="F:DNA binding"/>
    <property type="evidence" value="ECO:0007669"/>
    <property type="project" value="InterPro"/>
</dbReference>
<protein>
    <recommendedName>
        <fullName evidence="3">Xylanolytic transcriptional activator regulatory domain-containing protein</fullName>
    </recommendedName>
</protein>
<dbReference type="Proteomes" id="UP000001861">
    <property type="component" value="Unassembled WGS sequence"/>
</dbReference>
<dbReference type="InterPro" id="IPR050987">
    <property type="entry name" value="AtrR-like"/>
</dbReference>
<dbReference type="HOGENOM" id="CLU_006019_0_0_1"/>
<dbReference type="Pfam" id="PF04082">
    <property type="entry name" value="Fungal_trans"/>
    <property type="match status" value="1"/>
</dbReference>
<dbReference type="KEGG" id="cci:CC1G_04555"/>